<keyword evidence="1" id="KW-0614">Plasmid</keyword>
<keyword evidence="2" id="KW-1185">Reference proteome</keyword>
<accession>A0A1X9LR51</accession>
<evidence type="ECO:0000313" key="1">
    <source>
        <dbReference type="EMBL" id="ARJ07663.1"/>
    </source>
</evidence>
<geneLocation type="plasmid" evidence="1">
    <name>unnamed1</name>
</geneLocation>
<dbReference type="Proteomes" id="UP000192775">
    <property type="component" value="Plasmid unnamed1"/>
</dbReference>
<sequence>MRARTRELARRIQLLQDLATAERGAPYNYAEVKSALAEEGVHVSSGRWHYLINGEGALTTDNALLRGLARLFSVEPDFLLNWDDPELPERLLAQRELIQRIRQDKIQKFATRALGELTPESLRAITALIEAQSRGDFDRS</sequence>
<dbReference type="AlphaFoldDB" id="A0A1X9LR51"/>
<reference evidence="1 2" key="1">
    <citation type="submission" date="2017-04" db="EMBL/GenBank/DDBJ databases">
        <authorList>
            <person name="Afonso C.L."/>
            <person name="Miller P.J."/>
            <person name="Scott M.A."/>
            <person name="Spackman E."/>
            <person name="Goraichik I."/>
            <person name="Dimitrov K.M."/>
            <person name="Suarez D.L."/>
            <person name="Swayne D.E."/>
        </authorList>
    </citation>
    <scope>NUCLEOTIDE SEQUENCE [LARGE SCALE GENOMIC DNA]</scope>
    <source>
        <strain evidence="2">XA(T)</strain>
        <plasmid evidence="2">Plasmid unnamed1</plasmid>
    </source>
</reference>
<evidence type="ECO:0000313" key="2">
    <source>
        <dbReference type="Proteomes" id="UP000192775"/>
    </source>
</evidence>
<name>A0A1X9LR51_9MICO</name>
<dbReference type="EMBL" id="CP020716">
    <property type="protein sequence ID" value="ARJ07663.1"/>
    <property type="molecule type" value="Genomic_DNA"/>
</dbReference>
<dbReference type="Gene3D" id="1.10.260.40">
    <property type="entry name" value="lambda repressor-like DNA-binding domains"/>
    <property type="match status" value="1"/>
</dbReference>
<dbReference type="KEGG" id="cphy:B5808_20005"/>
<gene>
    <name evidence="1" type="ORF">B5808_20005</name>
</gene>
<protein>
    <submittedName>
        <fullName evidence="1">Uncharacterized protein</fullName>
    </submittedName>
</protein>
<dbReference type="GO" id="GO:0003677">
    <property type="term" value="F:DNA binding"/>
    <property type="evidence" value="ECO:0007669"/>
    <property type="project" value="InterPro"/>
</dbReference>
<proteinExistence type="predicted"/>
<dbReference type="InterPro" id="IPR010982">
    <property type="entry name" value="Lambda_DNA-bd_dom_sf"/>
</dbReference>
<organism evidence="1 2">
    <name type="scientific">Cnuibacter physcomitrellae</name>
    <dbReference type="NCBI Taxonomy" id="1619308"/>
    <lineage>
        <taxon>Bacteria</taxon>
        <taxon>Bacillati</taxon>
        <taxon>Actinomycetota</taxon>
        <taxon>Actinomycetes</taxon>
        <taxon>Micrococcales</taxon>
        <taxon>Microbacteriaceae</taxon>
        <taxon>Cnuibacter</taxon>
    </lineage>
</organism>